<evidence type="ECO:0000256" key="2">
    <source>
        <dbReference type="ARBA" id="ARBA00022630"/>
    </source>
</evidence>
<dbReference type="Gene3D" id="2.40.30.10">
    <property type="entry name" value="Translation factors"/>
    <property type="match status" value="1"/>
</dbReference>
<dbReference type="NCBIfam" id="TIGR03862">
    <property type="entry name" value="flavo_PP4765"/>
    <property type="match status" value="1"/>
</dbReference>
<dbReference type="InterPro" id="IPR022460">
    <property type="entry name" value="Flavoprotein_PP4765"/>
</dbReference>
<dbReference type="InterPro" id="IPR055178">
    <property type="entry name" value="RsdA/BaiN/AoA(So)-like_dom"/>
</dbReference>
<evidence type="ECO:0000259" key="5">
    <source>
        <dbReference type="Pfam" id="PF22780"/>
    </source>
</evidence>
<keyword evidence="3" id="KW-0274">FAD</keyword>
<dbReference type="PRINTS" id="PR00368">
    <property type="entry name" value="FADPNR"/>
</dbReference>
<feature type="domain" description="RsdA/BaiN/AoA(So)-like Rossmann fold-like" evidence="4">
    <location>
        <begin position="4"/>
        <end position="381"/>
    </location>
</feature>
<dbReference type="PANTHER" id="PTHR42887">
    <property type="entry name" value="OS12G0638800 PROTEIN"/>
    <property type="match status" value="1"/>
</dbReference>
<evidence type="ECO:0000313" key="6">
    <source>
        <dbReference type="EMBL" id="MCP1170494.1"/>
    </source>
</evidence>
<evidence type="ECO:0000259" key="4">
    <source>
        <dbReference type="Pfam" id="PF03486"/>
    </source>
</evidence>
<dbReference type="InterPro" id="IPR057661">
    <property type="entry name" value="RsdA/BaiN/AoA(So)_Rossmann"/>
</dbReference>
<sequence>MARALVIGGGPAGLMAADELAAAGHRVVLADRMPSMGRKLLMAGKSGLNLTKAEPRAAFDAAYGEMPDGLRAALEGFGPDEVQAWARDLGQDIFTGSTGRVFPVEMKASPLLRAWLARLGAAGVDLRTRWRFAGWEGGTALFDTPEGRQGIEAEATVLAMGGASWARLGSDGAWAKVLAEDVAPFRPANMGFGVAWSAHMRAHFGAPVKPVALIAGARRVRGECVISARGLEGGGIYAVSADLRDGAALAFDLLPDLDLAQVKDRLARPRGKASLSNHLRKALGLDPVRLALLHEWARPLPGDPAALAALLKGLPVPLGAPHPLDEAISTAGGLRFSALNEDLMLRDRPGVFAAGEMLDWEAPTGGYLLTACLATGRHAGRAAARRLGTVR</sequence>
<comment type="cofactor">
    <cofactor evidence="1">
        <name>FAD</name>
        <dbReference type="ChEBI" id="CHEBI:57692"/>
    </cofactor>
</comment>
<dbReference type="InterPro" id="IPR004792">
    <property type="entry name" value="BaiN-like"/>
</dbReference>
<evidence type="ECO:0000256" key="3">
    <source>
        <dbReference type="ARBA" id="ARBA00022827"/>
    </source>
</evidence>
<dbReference type="RefSeq" id="WP_253335189.1">
    <property type="nucleotide sequence ID" value="NZ_JAMYXC010000302.1"/>
</dbReference>
<dbReference type="Pfam" id="PF03486">
    <property type="entry name" value="HI0933_like"/>
    <property type="match status" value="1"/>
</dbReference>
<feature type="domain" description="RsdA/BaiN/AoA(So)-like insert" evidence="5">
    <location>
        <begin position="186"/>
        <end position="329"/>
    </location>
</feature>
<reference evidence="6" key="1">
    <citation type="submission" date="2022-06" db="EMBL/GenBank/DDBJ databases">
        <title>Limimaricola sediminis sp. nov., isolated from an intertidal sediment.</title>
        <authorList>
            <person name="Shao X."/>
        </authorList>
    </citation>
    <scope>NUCLEOTIDE SEQUENCE</scope>
    <source>
        <strain evidence="6">ASW11-118</strain>
    </source>
</reference>
<dbReference type="PANTHER" id="PTHR42887:SF1">
    <property type="entry name" value="BLR3961 PROTEIN"/>
    <property type="match status" value="1"/>
</dbReference>
<evidence type="ECO:0000256" key="1">
    <source>
        <dbReference type="ARBA" id="ARBA00001974"/>
    </source>
</evidence>
<accession>A0A9X2FRH3</accession>
<name>A0A9X2FRH3_9RHOB</name>
<dbReference type="NCBIfam" id="TIGR00275">
    <property type="entry name" value="aminoacetone oxidase family FAD-binding enzyme"/>
    <property type="match status" value="1"/>
</dbReference>
<dbReference type="EMBL" id="JAMYXC010000302">
    <property type="protein sequence ID" value="MCP1170494.1"/>
    <property type="molecule type" value="Genomic_DNA"/>
</dbReference>
<dbReference type="Pfam" id="PF22780">
    <property type="entry name" value="HI0933_like_1st"/>
    <property type="match status" value="1"/>
</dbReference>
<dbReference type="SUPFAM" id="SSF51905">
    <property type="entry name" value="FAD/NAD(P)-binding domain"/>
    <property type="match status" value="1"/>
</dbReference>
<dbReference type="Proteomes" id="UP001139477">
    <property type="component" value="Unassembled WGS sequence"/>
</dbReference>
<evidence type="ECO:0000313" key="7">
    <source>
        <dbReference type="Proteomes" id="UP001139477"/>
    </source>
</evidence>
<keyword evidence="7" id="KW-1185">Reference proteome</keyword>
<dbReference type="SUPFAM" id="SSF160996">
    <property type="entry name" value="HI0933 insert domain-like"/>
    <property type="match status" value="1"/>
</dbReference>
<dbReference type="Gene3D" id="1.10.8.260">
    <property type="entry name" value="HI0933 insert domain-like"/>
    <property type="match status" value="1"/>
</dbReference>
<proteinExistence type="predicted"/>
<comment type="caution">
    <text evidence="6">The sequence shown here is derived from an EMBL/GenBank/DDBJ whole genome shotgun (WGS) entry which is preliminary data.</text>
</comment>
<gene>
    <name evidence="6" type="ORF">NHG85_18475</name>
</gene>
<dbReference type="Gene3D" id="3.50.50.60">
    <property type="entry name" value="FAD/NAD(P)-binding domain"/>
    <property type="match status" value="1"/>
</dbReference>
<keyword evidence="2" id="KW-0285">Flavoprotein</keyword>
<dbReference type="InterPro" id="IPR036188">
    <property type="entry name" value="FAD/NAD-bd_sf"/>
</dbReference>
<organism evidence="6 7">
    <name type="scientific">Limimaricola litoreus</name>
    <dbReference type="NCBI Taxonomy" id="2955316"/>
    <lineage>
        <taxon>Bacteria</taxon>
        <taxon>Pseudomonadati</taxon>
        <taxon>Pseudomonadota</taxon>
        <taxon>Alphaproteobacteria</taxon>
        <taxon>Rhodobacterales</taxon>
        <taxon>Paracoccaceae</taxon>
        <taxon>Limimaricola</taxon>
    </lineage>
</organism>
<dbReference type="AlphaFoldDB" id="A0A9X2FRH3"/>
<protein>
    <submittedName>
        <fullName evidence="6">TIGR03862 family flavoprotein</fullName>
    </submittedName>
</protein>
<dbReference type="InterPro" id="IPR023166">
    <property type="entry name" value="BaiN-like_dom_sf"/>
</dbReference>